<evidence type="ECO:0000313" key="3">
    <source>
        <dbReference type="Proteomes" id="UP000092460"/>
    </source>
</evidence>
<keyword evidence="1" id="KW-0472">Membrane</keyword>
<dbReference type="VEuPathDB" id="VectorBase:GPPI007326"/>
<sequence>MFRNQRKSPLELVMMLYVCRDGGAAASHLLSVMITLKRMLVLYGYVILTLYTQTIRLLRGVIVTNSYKPTIKDYDRSTYSTSDSPKTAY</sequence>
<dbReference type="Proteomes" id="UP000092460">
    <property type="component" value="Unassembled WGS sequence"/>
</dbReference>
<keyword evidence="1" id="KW-1133">Transmembrane helix</keyword>
<reference evidence="2" key="2">
    <citation type="submission" date="2020-05" db="UniProtKB">
        <authorList>
            <consortium name="EnsemblMetazoa"/>
        </authorList>
    </citation>
    <scope>IDENTIFICATION</scope>
    <source>
        <strain evidence="2">IAEA</strain>
    </source>
</reference>
<evidence type="ECO:0000256" key="1">
    <source>
        <dbReference type="SAM" id="Phobius"/>
    </source>
</evidence>
<reference evidence="3" key="1">
    <citation type="submission" date="2015-01" db="EMBL/GenBank/DDBJ databases">
        <authorList>
            <person name="Aksoy S."/>
            <person name="Warren W."/>
            <person name="Wilson R.K."/>
        </authorList>
    </citation>
    <scope>NUCLEOTIDE SEQUENCE [LARGE SCALE GENOMIC DNA]</scope>
    <source>
        <strain evidence="3">IAEA</strain>
    </source>
</reference>
<name>A0A1B0ASS4_9MUSC</name>
<proteinExistence type="predicted"/>
<keyword evidence="3" id="KW-1185">Reference proteome</keyword>
<dbReference type="EMBL" id="JXJN01002976">
    <property type="status" value="NOT_ANNOTATED_CDS"/>
    <property type="molecule type" value="Genomic_DNA"/>
</dbReference>
<accession>A0A1B0ASS4</accession>
<organism evidence="2 3">
    <name type="scientific">Glossina palpalis gambiensis</name>
    <dbReference type="NCBI Taxonomy" id="67801"/>
    <lineage>
        <taxon>Eukaryota</taxon>
        <taxon>Metazoa</taxon>
        <taxon>Ecdysozoa</taxon>
        <taxon>Arthropoda</taxon>
        <taxon>Hexapoda</taxon>
        <taxon>Insecta</taxon>
        <taxon>Pterygota</taxon>
        <taxon>Neoptera</taxon>
        <taxon>Endopterygota</taxon>
        <taxon>Diptera</taxon>
        <taxon>Brachycera</taxon>
        <taxon>Muscomorpha</taxon>
        <taxon>Hippoboscoidea</taxon>
        <taxon>Glossinidae</taxon>
        <taxon>Glossina</taxon>
    </lineage>
</organism>
<feature type="transmembrane region" description="Helical" evidence="1">
    <location>
        <begin position="40"/>
        <end position="58"/>
    </location>
</feature>
<dbReference type="EnsemblMetazoa" id="GPPI007326-RA">
    <property type="protein sequence ID" value="GPPI007326-PA"/>
    <property type="gene ID" value="GPPI007326"/>
</dbReference>
<evidence type="ECO:0000313" key="2">
    <source>
        <dbReference type="EnsemblMetazoa" id="GPPI007326-PA"/>
    </source>
</evidence>
<keyword evidence="1" id="KW-0812">Transmembrane</keyword>
<protein>
    <submittedName>
        <fullName evidence="2">Uncharacterized protein</fullName>
    </submittedName>
</protein>
<dbReference type="AlphaFoldDB" id="A0A1B0ASS4"/>